<feature type="compositionally biased region" description="Low complexity" evidence="2">
    <location>
        <begin position="50"/>
        <end position="72"/>
    </location>
</feature>
<evidence type="ECO:0000313" key="4">
    <source>
        <dbReference type="EMBL" id="RUP52061.1"/>
    </source>
</evidence>
<protein>
    <recommendedName>
        <fullName evidence="6">RlpA-like double-psi beta-barrel-protein domain-containing protein-containing protein</fullName>
    </recommendedName>
</protein>
<comment type="caution">
    <text evidence="4">The sequence shown here is derived from an EMBL/GenBank/DDBJ whole genome shotgun (WGS) entry which is preliminary data.</text>
</comment>
<dbReference type="InterPro" id="IPR051477">
    <property type="entry name" value="Expansin_CellWall"/>
</dbReference>
<gene>
    <name evidence="4" type="ORF">BC936DRAFT_142278</name>
</gene>
<feature type="region of interest" description="Disordered" evidence="2">
    <location>
        <begin position="25"/>
        <end position="77"/>
    </location>
</feature>
<evidence type="ECO:0000256" key="3">
    <source>
        <dbReference type="SAM" id="SignalP"/>
    </source>
</evidence>
<name>A0A433DMN4_9FUNG</name>
<feature type="compositionally biased region" description="Basic residues" evidence="2">
    <location>
        <begin position="30"/>
        <end position="49"/>
    </location>
</feature>
<dbReference type="OrthoDB" id="406505at2759"/>
<dbReference type="AlphaFoldDB" id="A0A433DMN4"/>
<accession>A0A433DMN4</accession>
<dbReference type="Proteomes" id="UP000268093">
    <property type="component" value="Unassembled WGS sequence"/>
</dbReference>
<dbReference type="EMBL" id="RBNI01000222">
    <property type="protein sequence ID" value="RUP52061.1"/>
    <property type="molecule type" value="Genomic_DNA"/>
</dbReference>
<dbReference type="InterPro" id="IPR036908">
    <property type="entry name" value="RlpA-like_sf"/>
</dbReference>
<evidence type="ECO:0000256" key="1">
    <source>
        <dbReference type="ARBA" id="ARBA00022729"/>
    </source>
</evidence>
<dbReference type="Gene3D" id="2.40.40.10">
    <property type="entry name" value="RlpA-like domain"/>
    <property type="match status" value="1"/>
</dbReference>
<keyword evidence="1 3" id="KW-0732">Signal</keyword>
<proteinExistence type="predicted"/>
<reference evidence="4 5" key="1">
    <citation type="journal article" date="2018" name="New Phytol.">
        <title>Phylogenomics of Endogonaceae and evolution of mycorrhizas within Mucoromycota.</title>
        <authorList>
            <person name="Chang Y."/>
            <person name="Desiro A."/>
            <person name="Na H."/>
            <person name="Sandor L."/>
            <person name="Lipzen A."/>
            <person name="Clum A."/>
            <person name="Barry K."/>
            <person name="Grigoriev I.V."/>
            <person name="Martin F.M."/>
            <person name="Stajich J.E."/>
            <person name="Smith M.E."/>
            <person name="Bonito G."/>
            <person name="Spatafora J.W."/>
        </authorList>
    </citation>
    <scope>NUCLEOTIDE SEQUENCE [LARGE SCALE GENOMIC DNA]</scope>
    <source>
        <strain evidence="4 5">GMNB39</strain>
    </source>
</reference>
<dbReference type="PANTHER" id="PTHR31836">
    <property type="match status" value="1"/>
</dbReference>
<evidence type="ECO:0000256" key="2">
    <source>
        <dbReference type="SAM" id="MobiDB-lite"/>
    </source>
</evidence>
<sequence length="206" mass="22298">MRFSTVLLSIAVLILLFSSVASAGPGYKKGDRRWKTTSKKTRTSTRKTSTKTTSTKTTSTKTTKTTSTSTKTNGPGGATQSGDVTWYSVCNGCKGYVACGDADDDSSVIVAISKYWWNSAANPNNDAICTVSGQMHIKMTYKGKTIKVPVRDKCCGCKPNDLDFSPAAWKAFGLDFSVGRYHNMTWEFADYIPKYNGNPSGCPQTG</sequence>
<keyword evidence="5" id="KW-1185">Reference proteome</keyword>
<dbReference type="PANTHER" id="PTHR31836:SF28">
    <property type="entry name" value="SRCR DOMAIN-CONTAINING PROTEIN-RELATED"/>
    <property type="match status" value="1"/>
</dbReference>
<evidence type="ECO:0008006" key="6">
    <source>
        <dbReference type="Google" id="ProtNLM"/>
    </source>
</evidence>
<dbReference type="SUPFAM" id="SSF50685">
    <property type="entry name" value="Barwin-like endoglucanases"/>
    <property type="match status" value="1"/>
</dbReference>
<evidence type="ECO:0000313" key="5">
    <source>
        <dbReference type="Proteomes" id="UP000268093"/>
    </source>
</evidence>
<feature type="chain" id="PRO_5019225586" description="RlpA-like double-psi beta-barrel-protein domain-containing protein-containing protein" evidence="3">
    <location>
        <begin position="24"/>
        <end position="206"/>
    </location>
</feature>
<organism evidence="4 5">
    <name type="scientific">Jimgerdemannia flammicorona</name>
    <dbReference type="NCBI Taxonomy" id="994334"/>
    <lineage>
        <taxon>Eukaryota</taxon>
        <taxon>Fungi</taxon>
        <taxon>Fungi incertae sedis</taxon>
        <taxon>Mucoromycota</taxon>
        <taxon>Mucoromycotina</taxon>
        <taxon>Endogonomycetes</taxon>
        <taxon>Endogonales</taxon>
        <taxon>Endogonaceae</taxon>
        <taxon>Jimgerdemannia</taxon>
    </lineage>
</organism>
<feature type="signal peptide" evidence="3">
    <location>
        <begin position="1"/>
        <end position="23"/>
    </location>
</feature>